<dbReference type="Proteomes" id="UP000178647">
    <property type="component" value="Unassembled WGS sequence"/>
</dbReference>
<organism evidence="1 2">
    <name type="scientific">Candidatus Nealsonbacteria bacterium RIFCSPLOWO2_01_FULL_43_32</name>
    <dbReference type="NCBI Taxonomy" id="1801672"/>
    <lineage>
        <taxon>Bacteria</taxon>
        <taxon>Candidatus Nealsoniibacteriota</taxon>
    </lineage>
</organism>
<name>A0A1G2EFK6_9BACT</name>
<dbReference type="AlphaFoldDB" id="A0A1G2EFK6"/>
<protein>
    <submittedName>
        <fullName evidence="1">Uncharacterized protein</fullName>
    </submittedName>
</protein>
<evidence type="ECO:0000313" key="1">
    <source>
        <dbReference type="EMBL" id="OGZ24576.1"/>
    </source>
</evidence>
<dbReference type="STRING" id="1801672.A2896_00480"/>
<gene>
    <name evidence="1" type="ORF">A2896_00480</name>
</gene>
<dbReference type="EMBL" id="MHMH01000008">
    <property type="protein sequence ID" value="OGZ24576.1"/>
    <property type="molecule type" value="Genomic_DNA"/>
</dbReference>
<comment type="caution">
    <text evidence="1">The sequence shown here is derived from an EMBL/GenBank/DDBJ whole genome shotgun (WGS) entry which is preliminary data.</text>
</comment>
<reference evidence="1 2" key="1">
    <citation type="journal article" date="2016" name="Nat. Commun.">
        <title>Thousands of microbial genomes shed light on interconnected biogeochemical processes in an aquifer system.</title>
        <authorList>
            <person name="Anantharaman K."/>
            <person name="Brown C.T."/>
            <person name="Hug L.A."/>
            <person name="Sharon I."/>
            <person name="Castelle C.J."/>
            <person name="Probst A.J."/>
            <person name="Thomas B.C."/>
            <person name="Singh A."/>
            <person name="Wilkins M.J."/>
            <person name="Karaoz U."/>
            <person name="Brodie E.L."/>
            <person name="Williams K.H."/>
            <person name="Hubbard S.S."/>
            <person name="Banfield J.F."/>
        </authorList>
    </citation>
    <scope>NUCLEOTIDE SEQUENCE [LARGE SCALE GENOMIC DNA]</scope>
</reference>
<evidence type="ECO:0000313" key="2">
    <source>
        <dbReference type="Proteomes" id="UP000178647"/>
    </source>
</evidence>
<accession>A0A1G2EFK6</accession>
<sequence length="87" mass="10237">MKSKKNQNFILKDIEKLLAQQTVIILGAVDKKLEETKKEFKHEINGLKISVDKFVGFYTKQDQEFTVMKEHMKRLEARLEKLEAKQA</sequence>
<proteinExistence type="predicted"/>